<dbReference type="GO" id="GO:0006355">
    <property type="term" value="P:regulation of DNA-templated transcription"/>
    <property type="evidence" value="ECO:0007669"/>
    <property type="project" value="UniProtKB-UniRule"/>
</dbReference>
<comment type="caution">
    <text evidence="3">The sequence shown here is derived from an EMBL/GenBank/DDBJ whole genome shotgun (WGS) entry which is preliminary data.</text>
</comment>
<protein>
    <recommendedName>
        <fullName evidence="1">Protein FAR1-RELATED SEQUENCE</fullName>
    </recommendedName>
</protein>
<keyword evidence="4" id="KW-1185">Reference proteome</keyword>
<dbReference type="AlphaFoldDB" id="A0ABD1RCZ2"/>
<evidence type="ECO:0000256" key="1">
    <source>
        <dbReference type="RuleBase" id="RU367018"/>
    </source>
</evidence>
<keyword evidence="1" id="KW-0863">Zinc-finger</keyword>
<gene>
    <name evidence="3" type="ORF">Adt_31031</name>
</gene>
<comment type="subcellular location">
    <subcellularLocation>
        <location evidence="1">Nucleus</location>
    </subcellularLocation>
</comment>
<keyword evidence="1" id="KW-0862">Zinc</keyword>
<organism evidence="3 4">
    <name type="scientific">Abeliophyllum distichum</name>
    <dbReference type="NCBI Taxonomy" id="126358"/>
    <lineage>
        <taxon>Eukaryota</taxon>
        <taxon>Viridiplantae</taxon>
        <taxon>Streptophyta</taxon>
        <taxon>Embryophyta</taxon>
        <taxon>Tracheophyta</taxon>
        <taxon>Spermatophyta</taxon>
        <taxon>Magnoliopsida</taxon>
        <taxon>eudicotyledons</taxon>
        <taxon>Gunneridae</taxon>
        <taxon>Pentapetalae</taxon>
        <taxon>asterids</taxon>
        <taxon>lamiids</taxon>
        <taxon>Lamiales</taxon>
        <taxon>Oleaceae</taxon>
        <taxon>Forsythieae</taxon>
        <taxon>Abeliophyllum</taxon>
    </lineage>
</organism>
<keyword evidence="1" id="KW-0479">Metal-binding</keyword>
<name>A0ABD1RCZ2_9LAMI</name>
<evidence type="ECO:0000256" key="2">
    <source>
        <dbReference type="SAM" id="MobiDB-lite"/>
    </source>
</evidence>
<comment type="similarity">
    <text evidence="1">Belongs to the FHY3/FAR1 family.</text>
</comment>
<sequence length="183" mass="21060">MVTVHSKTTLKQFVEQYERALKSKVEKELQADFKSFSQMIPCATKFGMEKQIQEAYTISKFKEFQEELSGMVYCRIIGVDEGPLENSYQVADVVVDDEVLTREIMDCLEMKMTDLNISKNKSSCDSNRISRHSRVHDSIEQGLVDKNSSVHMLDRKNSKTKEAPKKLRKKDPLEIGSSKTKVW</sequence>
<feature type="compositionally biased region" description="Basic and acidic residues" evidence="2">
    <location>
        <begin position="152"/>
        <end position="173"/>
    </location>
</feature>
<keyword evidence="1" id="KW-0539">Nucleus</keyword>
<feature type="region of interest" description="Disordered" evidence="2">
    <location>
        <begin position="146"/>
        <end position="183"/>
    </location>
</feature>
<dbReference type="InterPro" id="IPR031052">
    <property type="entry name" value="FHY3/FAR1"/>
</dbReference>
<evidence type="ECO:0000313" key="4">
    <source>
        <dbReference type="Proteomes" id="UP001604336"/>
    </source>
</evidence>
<comment type="function">
    <text evidence="1">Putative transcription activator involved in regulating light control of development.</text>
</comment>
<dbReference type="PANTHER" id="PTHR31669:SF251">
    <property type="entry name" value="PROTEIN FAR1-RELATED SEQUENCE"/>
    <property type="match status" value="1"/>
</dbReference>
<evidence type="ECO:0000313" key="3">
    <source>
        <dbReference type="EMBL" id="KAL2486275.1"/>
    </source>
</evidence>
<proteinExistence type="inferred from homology"/>
<dbReference type="GO" id="GO:0005634">
    <property type="term" value="C:nucleus"/>
    <property type="evidence" value="ECO:0007669"/>
    <property type="project" value="UniProtKB-SubCell"/>
</dbReference>
<accession>A0ABD1RCZ2</accession>
<dbReference type="PANTHER" id="PTHR31669">
    <property type="entry name" value="PROTEIN FAR1-RELATED SEQUENCE 10-RELATED"/>
    <property type="match status" value="1"/>
</dbReference>
<dbReference type="GO" id="GO:0008270">
    <property type="term" value="F:zinc ion binding"/>
    <property type="evidence" value="ECO:0007669"/>
    <property type="project" value="UniProtKB-UniRule"/>
</dbReference>
<reference evidence="4" key="1">
    <citation type="submission" date="2024-07" db="EMBL/GenBank/DDBJ databases">
        <title>Two chromosome-level genome assemblies of Korean endemic species Abeliophyllum distichum and Forsythia ovata (Oleaceae).</title>
        <authorList>
            <person name="Jang H."/>
        </authorList>
    </citation>
    <scope>NUCLEOTIDE SEQUENCE [LARGE SCALE GENOMIC DNA]</scope>
</reference>
<dbReference type="EMBL" id="JBFOLK010000009">
    <property type="protein sequence ID" value="KAL2486275.1"/>
    <property type="molecule type" value="Genomic_DNA"/>
</dbReference>
<dbReference type="Proteomes" id="UP001604336">
    <property type="component" value="Unassembled WGS sequence"/>
</dbReference>